<dbReference type="InterPro" id="IPR036407">
    <property type="entry name" value="DM_DNA-bd_sf"/>
</dbReference>
<feature type="region of interest" description="Disordered" evidence="6">
    <location>
        <begin position="335"/>
        <end position="354"/>
    </location>
</feature>
<feature type="DNA-binding region" description="DM" evidence="5">
    <location>
        <begin position="53"/>
        <end position="100"/>
    </location>
</feature>
<gene>
    <name evidence="8" type="ORF">CLODIP_2_CD09832</name>
</gene>
<feature type="domain" description="DM" evidence="7">
    <location>
        <begin position="53"/>
        <end position="100"/>
    </location>
</feature>
<dbReference type="PANTHER" id="PTHR12322:SF116">
    <property type="entry name" value="DOUBLESEX-MAB RELATED 99B"/>
    <property type="match status" value="1"/>
</dbReference>
<dbReference type="SUPFAM" id="SSF82927">
    <property type="entry name" value="Cysteine-rich DNA binding domain, (DM domain)"/>
    <property type="match status" value="1"/>
</dbReference>
<dbReference type="OrthoDB" id="5842031at2759"/>
<dbReference type="PROSITE" id="PS40000">
    <property type="entry name" value="DM_1"/>
    <property type="match status" value="1"/>
</dbReference>
<reference evidence="8 9" key="1">
    <citation type="submission" date="2020-04" db="EMBL/GenBank/DDBJ databases">
        <authorList>
            <person name="Alioto T."/>
            <person name="Alioto T."/>
            <person name="Gomez Garrido J."/>
        </authorList>
    </citation>
    <scope>NUCLEOTIDE SEQUENCE [LARGE SCALE GENOMIC DNA]</scope>
</reference>
<evidence type="ECO:0000259" key="7">
    <source>
        <dbReference type="PROSITE" id="PS50809"/>
    </source>
</evidence>
<evidence type="ECO:0000256" key="1">
    <source>
        <dbReference type="ARBA" id="ARBA00022723"/>
    </source>
</evidence>
<name>A0A8S1DCP8_9INSE</name>
<evidence type="ECO:0000256" key="2">
    <source>
        <dbReference type="ARBA" id="ARBA00022833"/>
    </source>
</evidence>
<dbReference type="PANTHER" id="PTHR12322">
    <property type="entry name" value="DOUBLESEX AND MAB-3 RELATED TRANSCRIPTION FACTOR DMRT"/>
    <property type="match status" value="1"/>
</dbReference>
<feature type="compositionally biased region" description="Low complexity" evidence="6">
    <location>
        <begin position="29"/>
        <end position="42"/>
    </location>
</feature>
<feature type="region of interest" description="Disordered" evidence="6">
    <location>
        <begin position="103"/>
        <end position="202"/>
    </location>
</feature>
<protein>
    <recommendedName>
        <fullName evidence="7">DM domain-containing protein</fullName>
    </recommendedName>
</protein>
<dbReference type="AlphaFoldDB" id="A0A8S1DCP8"/>
<dbReference type="GO" id="GO:0046872">
    <property type="term" value="F:metal ion binding"/>
    <property type="evidence" value="ECO:0007669"/>
    <property type="project" value="UniProtKB-KW"/>
</dbReference>
<keyword evidence="2 5" id="KW-0862">Zinc</keyword>
<dbReference type="SMART" id="SM00301">
    <property type="entry name" value="DM"/>
    <property type="match status" value="1"/>
</dbReference>
<feature type="compositionally biased region" description="Polar residues" evidence="6">
    <location>
        <begin position="189"/>
        <end position="201"/>
    </location>
</feature>
<dbReference type="Gene3D" id="4.10.1040.10">
    <property type="entry name" value="DM DNA-binding domain"/>
    <property type="match status" value="1"/>
</dbReference>
<evidence type="ECO:0000313" key="8">
    <source>
        <dbReference type="EMBL" id="CAB3378996.1"/>
    </source>
</evidence>
<evidence type="ECO:0000256" key="6">
    <source>
        <dbReference type="SAM" id="MobiDB-lite"/>
    </source>
</evidence>
<dbReference type="FunFam" id="4.10.1040.10:FF:000001">
    <property type="entry name" value="doublesex- and mab-3-related transcription factor 1"/>
    <property type="match status" value="1"/>
</dbReference>
<comment type="caution">
    <text evidence="8">The sequence shown here is derived from an EMBL/GenBank/DDBJ whole genome shotgun (WGS) entry which is preliminary data.</text>
</comment>
<dbReference type="InterPro" id="IPR026607">
    <property type="entry name" value="DMRT"/>
</dbReference>
<dbReference type="Proteomes" id="UP000494165">
    <property type="component" value="Unassembled WGS sequence"/>
</dbReference>
<accession>A0A8S1DCP8</accession>
<evidence type="ECO:0000256" key="5">
    <source>
        <dbReference type="PROSITE-ProRule" id="PRU00070"/>
    </source>
</evidence>
<dbReference type="GO" id="GO:0007548">
    <property type="term" value="P:sex differentiation"/>
    <property type="evidence" value="ECO:0007669"/>
    <property type="project" value="TreeGrafter"/>
</dbReference>
<keyword evidence="4 5" id="KW-0539">Nucleus</keyword>
<dbReference type="Pfam" id="PF00751">
    <property type="entry name" value="DM"/>
    <property type="match status" value="1"/>
</dbReference>
<keyword evidence="9" id="KW-1185">Reference proteome</keyword>
<feature type="region of interest" description="Disordered" evidence="6">
    <location>
        <begin position="1"/>
        <end position="54"/>
    </location>
</feature>
<evidence type="ECO:0000313" key="9">
    <source>
        <dbReference type="Proteomes" id="UP000494165"/>
    </source>
</evidence>
<sequence length="354" mass="39268">MESEINVITGGDSRSNSPVVSSAKHKKAALLSKSSRPESSAGSSGGTRTPPRCARCRNHSIKVPLRGHKRYCVYRSCKCPKCKLTAERQKVMAQQTALRRAQTQDELFGRQGINPIGLNLQDPFMPDSPPSKSRSPMSEATSPSARTSTSSVIVAPPDATTDVKPKNHSIGHLLASSSNDASPDEGSTRILQNGRPSSSEPSCEELQQALQKALLECHIPPPWNHCQLGLMFCLLKLHRWNIERAKEYYMNGIQDLDEIYKSVISDARLTMPAIRRQLSPSTADFCTATMHAPYPFMQAHPTHLTRLCDMSGIPPSFQFQPPFWNPSLLQAHDLSRQRDSYPPSKWKPSKPEEN</sequence>
<dbReference type="PROSITE" id="PS50809">
    <property type="entry name" value="DM_2"/>
    <property type="match status" value="1"/>
</dbReference>
<comment type="subcellular location">
    <subcellularLocation>
        <location evidence="5">Nucleus</location>
    </subcellularLocation>
</comment>
<dbReference type="EMBL" id="CADEPI010000176">
    <property type="protein sequence ID" value="CAB3378996.1"/>
    <property type="molecule type" value="Genomic_DNA"/>
</dbReference>
<dbReference type="InterPro" id="IPR001275">
    <property type="entry name" value="DM_DNA-bd"/>
</dbReference>
<keyword evidence="1 5" id="KW-0479">Metal-binding</keyword>
<proteinExistence type="predicted"/>
<dbReference type="GO" id="GO:0000981">
    <property type="term" value="F:DNA-binding transcription factor activity, RNA polymerase II-specific"/>
    <property type="evidence" value="ECO:0007669"/>
    <property type="project" value="TreeGrafter"/>
</dbReference>
<evidence type="ECO:0000256" key="3">
    <source>
        <dbReference type="ARBA" id="ARBA00023125"/>
    </source>
</evidence>
<dbReference type="GO" id="GO:0000978">
    <property type="term" value="F:RNA polymerase II cis-regulatory region sequence-specific DNA binding"/>
    <property type="evidence" value="ECO:0007669"/>
    <property type="project" value="TreeGrafter"/>
</dbReference>
<feature type="compositionally biased region" description="Low complexity" evidence="6">
    <location>
        <begin position="138"/>
        <end position="151"/>
    </location>
</feature>
<evidence type="ECO:0000256" key="4">
    <source>
        <dbReference type="ARBA" id="ARBA00023242"/>
    </source>
</evidence>
<dbReference type="GO" id="GO:0005634">
    <property type="term" value="C:nucleus"/>
    <property type="evidence" value="ECO:0007669"/>
    <property type="project" value="UniProtKB-SubCell"/>
</dbReference>
<organism evidence="8 9">
    <name type="scientific">Cloeon dipterum</name>
    <dbReference type="NCBI Taxonomy" id="197152"/>
    <lineage>
        <taxon>Eukaryota</taxon>
        <taxon>Metazoa</taxon>
        <taxon>Ecdysozoa</taxon>
        <taxon>Arthropoda</taxon>
        <taxon>Hexapoda</taxon>
        <taxon>Insecta</taxon>
        <taxon>Pterygota</taxon>
        <taxon>Palaeoptera</taxon>
        <taxon>Ephemeroptera</taxon>
        <taxon>Pisciforma</taxon>
        <taxon>Baetidae</taxon>
        <taxon>Cloeon</taxon>
    </lineage>
</organism>
<keyword evidence="3 5" id="KW-0238">DNA-binding</keyword>